<dbReference type="OrthoDB" id="2593732at2759"/>
<keyword evidence="1" id="KW-0479">Metal-binding</keyword>
<dbReference type="GO" id="GO:0000981">
    <property type="term" value="F:DNA-binding transcription factor activity, RNA polymerase II-specific"/>
    <property type="evidence" value="ECO:0007669"/>
    <property type="project" value="InterPro"/>
</dbReference>
<dbReference type="InterPro" id="IPR052360">
    <property type="entry name" value="Transcr_Regulatory_Proteins"/>
</dbReference>
<dbReference type="AlphaFoldDB" id="A0A2H4SER6"/>
<dbReference type="GO" id="GO:0003677">
    <property type="term" value="F:DNA binding"/>
    <property type="evidence" value="ECO:0007669"/>
    <property type="project" value="UniProtKB-KW"/>
</dbReference>
<evidence type="ECO:0000259" key="8">
    <source>
        <dbReference type="SMART" id="SM00066"/>
    </source>
</evidence>
<dbReference type="SMART" id="SM00066">
    <property type="entry name" value="GAL4"/>
    <property type="match status" value="1"/>
</dbReference>
<keyword evidence="6" id="KW-0539">Nucleus</keyword>
<evidence type="ECO:0000313" key="9">
    <source>
        <dbReference type="EMBL" id="ATY61587.1"/>
    </source>
</evidence>
<dbReference type="InterPro" id="IPR036864">
    <property type="entry name" value="Zn2-C6_fun-type_DNA-bd_sf"/>
</dbReference>
<evidence type="ECO:0000256" key="4">
    <source>
        <dbReference type="ARBA" id="ARBA00023125"/>
    </source>
</evidence>
<feature type="compositionally biased region" description="Low complexity" evidence="7">
    <location>
        <begin position="98"/>
        <end position="117"/>
    </location>
</feature>
<dbReference type="CDD" id="cd00067">
    <property type="entry name" value="GAL4"/>
    <property type="match status" value="1"/>
</dbReference>
<evidence type="ECO:0000313" key="10">
    <source>
        <dbReference type="Proteomes" id="UP000323067"/>
    </source>
</evidence>
<evidence type="ECO:0000256" key="1">
    <source>
        <dbReference type="ARBA" id="ARBA00022723"/>
    </source>
</evidence>
<evidence type="ECO:0000256" key="2">
    <source>
        <dbReference type="ARBA" id="ARBA00022833"/>
    </source>
</evidence>
<gene>
    <name evidence="9" type="ORF">A9K55_008577</name>
</gene>
<dbReference type="VEuPathDB" id="FungiDB:CCM_00893"/>
<dbReference type="Pfam" id="PF00172">
    <property type="entry name" value="Zn_clus"/>
    <property type="match status" value="1"/>
</dbReference>
<feature type="region of interest" description="Disordered" evidence="7">
    <location>
        <begin position="94"/>
        <end position="127"/>
    </location>
</feature>
<keyword evidence="3" id="KW-0805">Transcription regulation</keyword>
<name>A0A2H4SER6_CORMI</name>
<evidence type="ECO:0000256" key="3">
    <source>
        <dbReference type="ARBA" id="ARBA00023015"/>
    </source>
</evidence>
<reference evidence="9 10" key="1">
    <citation type="journal article" date="2017" name="BMC Genomics">
        <title>Chromosome level assembly and secondary metabolite potential of the parasitic fungus Cordyceps militaris.</title>
        <authorList>
            <person name="Kramer G.J."/>
            <person name="Nodwell J.R."/>
        </authorList>
    </citation>
    <scope>NUCLEOTIDE SEQUENCE [LARGE SCALE GENOMIC DNA]</scope>
    <source>
        <strain evidence="9 10">ATCC 34164</strain>
    </source>
</reference>
<sequence length="375" mass="40378">MASAEKQRLCLPTGVVPRTPKASESQISQGPYRVHFVKRHVKCDEVKPSCDRCLKWSGVCGGYDPPWSRSNAPRTILTCSETETQSKPIAAMCDQKNSPISSPSESAVAPSVAGAEPATPPHPHAYQPLGYSQGQYAMSSSDGSSVGSSLMTDWNILPTTAINTVDEIGILDAAFWTDTVPRLVNENLAVHYANMAVHILIGCKQRVSPLCEPPGSGNDQYSLALAHYGTALKQMRDSSEICGGTRAAILCSMLFAVFESLNGDREAAEAHLLCGQRMLNELQLLLPIGVAATSSGSVRKELPNLLGCIVLQLRTGGATYWKSQCDTLCAEYLEETVAASQYDTSTGFGQLEDYDSMTWPGDDGISAIWMNDLMC</sequence>
<keyword evidence="5" id="KW-0804">Transcription</keyword>
<accession>A0A2H4SER6</accession>
<evidence type="ECO:0000256" key="5">
    <source>
        <dbReference type="ARBA" id="ARBA00023163"/>
    </source>
</evidence>
<dbReference type="Proteomes" id="UP000323067">
    <property type="component" value="Chromosome vii"/>
</dbReference>
<dbReference type="SUPFAM" id="SSF57701">
    <property type="entry name" value="Zn2/Cys6 DNA-binding domain"/>
    <property type="match status" value="1"/>
</dbReference>
<proteinExistence type="predicted"/>
<protein>
    <submittedName>
        <fullName evidence="9">DNA replication complex GINS psf2</fullName>
    </submittedName>
</protein>
<feature type="domain" description="Zn(2)-C6 fungal-type" evidence="8">
    <location>
        <begin position="32"/>
        <end position="71"/>
    </location>
</feature>
<dbReference type="InterPro" id="IPR001138">
    <property type="entry name" value="Zn2Cys6_DnaBD"/>
</dbReference>
<evidence type="ECO:0000256" key="7">
    <source>
        <dbReference type="SAM" id="MobiDB-lite"/>
    </source>
</evidence>
<dbReference type="GO" id="GO:0008270">
    <property type="term" value="F:zinc ion binding"/>
    <property type="evidence" value="ECO:0007669"/>
    <property type="project" value="InterPro"/>
</dbReference>
<dbReference type="PANTHER" id="PTHR36206">
    <property type="entry name" value="ASPERCRYPTIN BIOSYNTHESIS CLUSTER-SPECIFIC TRANSCRIPTION REGULATOR ATNN-RELATED"/>
    <property type="match status" value="1"/>
</dbReference>
<organism evidence="9 10">
    <name type="scientific">Cordyceps militaris</name>
    <name type="common">Caterpillar fungus</name>
    <name type="synonym">Clavaria militaris</name>
    <dbReference type="NCBI Taxonomy" id="73501"/>
    <lineage>
        <taxon>Eukaryota</taxon>
        <taxon>Fungi</taxon>
        <taxon>Dikarya</taxon>
        <taxon>Ascomycota</taxon>
        <taxon>Pezizomycotina</taxon>
        <taxon>Sordariomycetes</taxon>
        <taxon>Hypocreomycetidae</taxon>
        <taxon>Hypocreales</taxon>
        <taxon>Cordycipitaceae</taxon>
        <taxon>Cordyceps</taxon>
    </lineage>
</organism>
<evidence type="ECO:0000256" key="6">
    <source>
        <dbReference type="ARBA" id="ARBA00023242"/>
    </source>
</evidence>
<dbReference type="VEuPathDB" id="FungiDB:A9K55_008577"/>
<keyword evidence="4" id="KW-0238">DNA-binding</keyword>
<dbReference type="EMBL" id="CP023324">
    <property type="protein sequence ID" value="ATY61587.1"/>
    <property type="molecule type" value="Genomic_DNA"/>
</dbReference>
<dbReference type="PANTHER" id="PTHR36206:SF4">
    <property type="entry name" value="HYPOTHETICAL CONSERVED PROTEIN (EUROFUNG)-RELATED"/>
    <property type="match status" value="1"/>
</dbReference>
<keyword evidence="2" id="KW-0862">Zinc</keyword>